<sequence>MSEAQETDFRLPEEWEAQEILDKEVVGEKTYYLVGWKPTLVPETEVSTTLLQTWQDEMDNSVTPNRDSVLESPAILVTMPERLAPVTWTAGSRSRTLRTKTRVSSSVY</sequence>
<keyword evidence="3" id="KW-1185">Reference proteome</keyword>
<name>A0ABR1RKG8_9PEZI</name>
<gene>
    <name evidence="2" type="ORF">PG991_009380</name>
</gene>
<dbReference type="Proteomes" id="UP001396898">
    <property type="component" value="Unassembled WGS sequence"/>
</dbReference>
<evidence type="ECO:0000313" key="3">
    <source>
        <dbReference type="Proteomes" id="UP001396898"/>
    </source>
</evidence>
<evidence type="ECO:0000313" key="2">
    <source>
        <dbReference type="EMBL" id="KAK8013787.1"/>
    </source>
</evidence>
<evidence type="ECO:0000256" key="1">
    <source>
        <dbReference type="ARBA" id="ARBA00011353"/>
    </source>
</evidence>
<reference evidence="2 3" key="1">
    <citation type="submission" date="2023-01" db="EMBL/GenBank/DDBJ databases">
        <title>Analysis of 21 Apiospora genomes using comparative genomics revels a genus with tremendous synthesis potential of carbohydrate active enzymes and secondary metabolites.</title>
        <authorList>
            <person name="Sorensen T."/>
        </authorList>
    </citation>
    <scope>NUCLEOTIDE SEQUENCE [LARGE SCALE GENOMIC DNA]</scope>
    <source>
        <strain evidence="2 3">CBS 20057</strain>
    </source>
</reference>
<dbReference type="InterPro" id="IPR016197">
    <property type="entry name" value="Chromo-like_dom_sf"/>
</dbReference>
<dbReference type="SUPFAM" id="SSF54160">
    <property type="entry name" value="Chromo domain-like"/>
    <property type="match status" value="1"/>
</dbReference>
<comment type="subunit">
    <text evidence="1">Component of the NuA4 histone acetyltransferase complex.</text>
</comment>
<accession>A0ABR1RKG8</accession>
<dbReference type="EMBL" id="JAQQWI010000013">
    <property type="protein sequence ID" value="KAK8013787.1"/>
    <property type="molecule type" value="Genomic_DNA"/>
</dbReference>
<comment type="caution">
    <text evidence="2">The sequence shown here is derived from an EMBL/GenBank/DDBJ whole genome shotgun (WGS) entry which is preliminary data.</text>
</comment>
<proteinExistence type="predicted"/>
<protein>
    <submittedName>
        <fullName evidence="2">Uncharacterized protein</fullName>
    </submittedName>
</protein>
<organism evidence="2 3">
    <name type="scientific">Apiospora marii</name>
    <dbReference type="NCBI Taxonomy" id="335849"/>
    <lineage>
        <taxon>Eukaryota</taxon>
        <taxon>Fungi</taxon>
        <taxon>Dikarya</taxon>
        <taxon>Ascomycota</taxon>
        <taxon>Pezizomycotina</taxon>
        <taxon>Sordariomycetes</taxon>
        <taxon>Xylariomycetidae</taxon>
        <taxon>Amphisphaeriales</taxon>
        <taxon>Apiosporaceae</taxon>
        <taxon>Apiospora</taxon>
    </lineage>
</organism>
<dbReference type="Gene3D" id="2.40.50.40">
    <property type="match status" value="1"/>
</dbReference>